<sequence length="49" mass="5283">MIDSPGLLTTAWLKILLSLEDKPDTGKLAAAFGDLAGRSRRNLCHESSL</sequence>
<evidence type="ECO:0000313" key="2">
    <source>
        <dbReference type="Proteomes" id="UP000663555"/>
    </source>
</evidence>
<dbReference type="EMBL" id="CP071247">
    <property type="protein sequence ID" value="QSP94678.1"/>
    <property type="molecule type" value="Genomic_DNA"/>
</dbReference>
<gene>
    <name evidence="1" type="ORF">LPB19_16135</name>
</gene>
<organism evidence="1 2">
    <name type="scientific">Marinobacter salinisoli</name>
    <dbReference type="NCBI Taxonomy" id="2769486"/>
    <lineage>
        <taxon>Bacteria</taxon>
        <taxon>Pseudomonadati</taxon>
        <taxon>Pseudomonadota</taxon>
        <taxon>Gammaproteobacteria</taxon>
        <taxon>Pseudomonadales</taxon>
        <taxon>Marinobacteraceae</taxon>
        <taxon>Marinobacter</taxon>
    </lineage>
</organism>
<dbReference type="Proteomes" id="UP000663555">
    <property type="component" value="Chromosome"/>
</dbReference>
<dbReference type="RefSeq" id="WP_206643898.1">
    <property type="nucleotide sequence ID" value="NZ_CP071247.1"/>
</dbReference>
<accession>A0ABX7MQT7</accession>
<evidence type="ECO:0000313" key="1">
    <source>
        <dbReference type="EMBL" id="QSP94678.1"/>
    </source>
</evidence>
<protein>
    <submittedName>
        <fullName evidence="1">Uncharacterized protein</fullName>
    </submittedName>
</protein>
<reference evidence="1 2" key="1">
    <citation type="submission" date="2021-03" db="EMBL/GenBank/DDBJ databases">
        <title>Genome sequencing of Marinobacter sp. LPB0319.</title>
        <authorList>
            <person name="Kim J."/>
        </authorList>
    </citation>
    <scope>NUCLEOTIDE SEQUENCE [LARGE SCALE GENOMIC DNA]</scope>
    <source>
        <strain evidence="1 2">LPB0319</strain>
    </source>
</reference>
<keyword evidence="2" id="KW-1185">Reference proteome</keyword>
<proteinExistence type="predicted"/>
<name>A0ABX7MQT7_9GAMM</name>